<dbReference type="EMBL" id="CP103300">
    <property type="protein sequence ID" value="UYM16495.1"/>
    <property type="molecule type" value="Genomic_DNA"/>
</dbReference>
<dbReference type="Proteomes" id="UP001163255">
    <property type="component" value="Chromosome"/>
</dbReference>
<evidence type="ECO:0008006" key="3">
    <source>
        <dbReference type="Google" id="ProtNLM"/>
    </source>
</evidence>
<name>A0ABY6GUN9_9GAMM</name>
<protein>
    <recommendedName>
        <fullName evidence="3">Peptidase C58 YopT-type domain-containing protein</fullName>
    </recommendedName>
</protein>
<keyword evidence="2" id="KW-1185">Reference proteome</keyword>
<gene>
    <name evidence="1" type="ORF">NX720_00740</name>
</gene>
<sequence length="205" mass="23005">MENIFTFTPRASIYSRWRKRVVAGRTIMEASYNKDSAGLCLGAAITWLKKSIASEGTGVLSVHELGSVHEMAIIQSASGILPMPPGGERSDIIIPILHHMNLDSRESMRGFGCFNVQSIYEWVSREPCHCLFVFDKKQDSGYLSGHVIGLRYDGRVTQIFDTHYGLIQHANKDQFMLDLYVTAIFNHVQCIGEEWAVFKVCSAVD</sequence>
<evidence type="ECO:0000313" key="2">
    <source>
        <dbReference type="Proteomes" id="UP001163255"/>
    </source>
</evidence>
<proteinExistence type="predicted"/>
<dbReference type="RefSeq" id="WP_262598789.1">
    <property type="nucleotide sequence ID" value="NZ_CP103300.1"/>
</dbReference>
<evidence type="ECO:0000313" key="1">
    <source>
        <dbReference type="EMBL" id="UYM16495.1"/>
    </source>
</evidence>
<reference evidence="1" key="1">
    <citation type="submission" date="2022-10" db="EMBL/GenBank/DDBJ databases">
        <title>Completed Genome Sequence of two octocoral isolated bacterium, Endozoicomonas euniceicola EF212T and Endozoicomonas gorgoniicola PS125T.</title>
        <authorList>
            <person name="Chiou Y.-J."/>
            <person name="Chen Y.-H."/>
        </authorList>
    </citation>
    <scope>NUCLEOTIDE SEQUENCE</scope>
    <source>
        <strain evidence="1">EF212</strain>
    </source>
</reference>
<accession>A0ABY6GUN9</accession>
<organism evidence="1 2">
    <name type="scientific">Endozoicomonas euniceicola</name>
    <dbReference type="NCBI Taxonomy" id="1234143"/>
    <lineage>
        <taxon>Bacteria</taxon>
        <taxon>Pseudomonadati</taxon>
        <taxon>Pseudomonadota</taxon>
        <taxon>Gammaproteobacteria</taxon>
        <taxon>Oceanospirillales</taxon>
        <taxon>Endozoicomonadaceae</taxon>
        <taxon>Endozoicomonas</taxon>
    </lineage>
</organism>